<dbReference type="PANTHER" id="PTHR13697">
    <property type="entry name" value="PHOSPHOFRUCTOKINASE"/>
    <property type="match status" value="1"/>
</dbReference>
<dbReference type="AlphaFoldDB" id="A0A0X1U6L8"/>
<dbReference type="GO" id="GO:0005945">
    <property type="term" value="C:6-phosphofructokinase complex"/>
    <property type="evidence" value="ECO:0007669"/>
    <property type="project" value="TreeGrafter"/>
</dbReference>
<organism evidence="18 20">
    <name type="scientific">Anaerotignum propionicum DSM 1682</name>
    <dbReference type="NCBI Taxonomy" id="991789"/>
    <lineage>
        <taxon>Bacteria</taxon>
        <taxon>Bacillati</taxon>
        <taxon>Bacillota</taxon>
        <taxon>Clostridia</taxon>
        <taxon>Lachnospirales</taxon>
        <taxon>Anaerotignaceae</taxon>
        <taxon>Anaerotignum</taxon>
    </lineage>
</organism>
<dbReference type="InterPro" id="IPR000023">
    <property type="entry name" value="Phosphofructokinase_dom"/>
</dbReference>
<evidence type="ECO:0000313" key="18">
    <source>
        <dbReference type="EMBL" id="SHE92387.1"/>
    </source>
</evidence>
<dbReference type="PRINTS" id="PR00476">
    <property type="entry name" value="PHFRCTKINASE"/>
</dbReference>
<dbReference type="GO" id="GO:0016208">
    <property type="term" value="F:AMP binding"/>
    <property type="evidence" value="ECO:0007669"/>
    <property type="project" value="TreeGrafter"/>
</dbReference>
<evidence type="ECO:0000256" key="1">
    <source>
        <dbReference type="ARBA" id="ARBA00001946"/>
    </source>
</evidence>
<dbReference type="InterPro" id="IPR012003">
    <property type="entry name" value="ATP_PFK_prok-type"/>
</dbReference>
<dbReference type="PIRSF" id="PIRSF000532">
    <property type="entry name" value="ATP_PFK_prok"/>
    <property type="match status" value="1"/>
</dbReference>
<sequence>MNIAVITSGGDSSGMNPCLAQIVKYATHQGHVIYGYKRGFLGIRDNDYTVLRPCDVQDWHKKGGTELRTGRFPELKEQENQELLISQLTKNNIDALIVLGGDGSFKGARALSSLNPKMNIVGVPCTIDNNIYGSEYTLGYDTALNKQVDYLDGISDTGMALPGRVFFVETLGAWDGYLTHSSVLMGMADFSVLVEKPMTNEEISREIVKIRESGDKDYVVVMFAEGDSQNTITRMVDAANYVKNTLGLNVKCNLVGFQQRGGVPTATDRLRAAGFAKYAVDAVVKGIQNVYVVYADGKYQYMDVEQAFQRKVFDEFEIK</sequence>
<dbReference type="GO" id="GO:0061621">
    <property type="term" value="P:canonical glycolysis"/>
    <property type="evidence" value="ECO:0007669"/>
    <property type="project" value="TreeGrafter"/>
</dbReference>
<dbReference type="Gene3D" id="3.40.50.450">
    <property type="match status" value="1"/>
</dbReference>
<evidence type="ECO:0000256" key="4">
    <source>
        <dbReference type="ARBA" id="ARBA00004679"/>
    </source>
</evidence>
<evidence type="ECO:0000256" key="11">
    <source>
        <dbReference type="ARBA" id="ARBA00022840"/>
    </source>
</evidence>
<dbReference type="GO" id="GO:0042802">
    <property type="term" value="F:identical protein binding"/>
    <property type="evidence" value="ECO:0007669"/>
    <property type="project" value="TreeGrafter"/>
</dbReference>
<evidence type="ECO:0000256" key="10">
    <source>
        <dbReference type="ARBA" id="ARBA00022777"/>
    </source>
</evidence>
<evidence type="ECO:0000256" key="8">
    <source>
        <dbReference type="ARBA" id="ARBA00022723"/>
    </source>
</evidence>
<keyword evidence="10" id="KW-0418">Kinase</keyword>
<dbReference type="SUPFAM" id="SSF53784">
    <property type="entry name" value="Phosphofructokinase"/>
    <property type="match status" value="1"/>
</dbReference>
<dbReference type="GO" id="GO:0005524">
    <property type="term" value="F:ATP binding"/>
    <property type="evidence" value="ECO:0007669"/>
    <property type="project" value="UniProtKB-KW"/>
</dbReference>
<keyword evidence="8" id="KW-0479">Metal-binding</keyword>
<keyword evidence="6" id="KW-0963">Cytoplasm</keyword>
<evidence type="ECO:0000256" key="7">
    <source>
        <dbReference type="ARBA" id="ARBA00022679"/>
    </source>
</evidence>
<dbReference type="OrthoDB" id="9802503at2"/>
<evidence type="ECO:0000256" key="3">
    <source>
        <dbReference type="ARBA" id="ARBA00004496"/>
    </source>
</evidence>
<gene>
    <name evidence="17" type="primary">pfkA_1</name>
    <name evidence="17" type="ORF">CPRO_09910</name>
    <name evidence="18" type="ORF">SAMN02745151_02238</name>
</gene>
<dbReference type="Gene3D" id="3.40.50.460">
    <property type="entry name" value="Phosphofructokinase domain"/>
    <property type="match status" value="1"/>
</dbReference>
<dbReference type="InterPro" id="IPR035966">
    <property type="entry name" value="PKF_sf"/>
</dbReference>
<dbReference type="KEGG" id="cpro:CPRO_09910"/>
<comment type="similarity">
    <text evidence="14">Belongs to the phosphofructokinase type A (PFKA) family.</text>
</comment>
<evidence type="ECO:0000259" key="16">
    <source>
        <dbReference type="Pfam" id="PF00365"/>
    </source>
</evidence>
<keyword evidence="7 17" id="KW-0808">Transferase</keyword>
<proteinExistence type="inferred from homology"/>
<evidence type="ECO:0000256" key="2">
    <source>
        <dbReference type="ARBA" id="ARBA00002659"/>
    </source>
</evidence>
<dbReference type="GO" id="GO:0046872">
    <property type="term" value="F:metal ion binding"/>
    <property type="evidence" value="ECO:0007669"/>
    <property type="project" value="UniProtKB-KW"/>
</dbReference>
<accession>A0A0X1U6L8</accession>
<dbReference type="GO" id="GO:0048029">
    <property type="term" value="F:monosaccharide binding"/>
    <property type="evidence" value="ECO:0007669"/>
    <property type="project" value="TreeGrafter"/>
</dbReference>
<evidence type="ECO:0000256" key="9">
    <source>
        <dbReference type="ARBA" id="ARBA00022741"/>
    </source>
</evidence>
<evidence type="ECO:0000313" key="19">
    <source>
        <dbReference type="Proteomes" id="UP000068026"/>
    </source>
</evidence>
<comment type="cofactor">
    <cofactor evidence="1">
        <name>Mg(2+)</name>
        <dbReference type="ChEBI" id="CHEBI:18420"/>
    </cofactor>
</comment>
<dbReference type="RefSeq" id="WP_066048499.1">
    <property type="nucleotide sequence ID" value="NZ_CP014223.1"/>
</dbReference>
<reference evidence="17 19" key="1">
    <citation type="journal article" date="2016" name="Genome Announc.">
        <title>Complete Genome Sequence of the Amino Acid-Fermenting Clostridium propionicum X2 (DSM 1682).</title>
        <authorList>
            <person name="Poehlein A."/>
            <person name="Schlien K."/>
            <person name="Chowdhury N.P."/>
            <person name="Gottschalk G."/>
            <person name="Buckel W."/>
            <person name="Daniel R."/>
        </authorList>
    </citation>
    <scope>NUCLEOTIDE SEQUENCE [LARGE SCALE GENOMIC DNA]</scope>
    <source>
        <strain evidence="17 19">X2</strain>
    </source>
</reference>
<comment type="pathway">
    <text evidence="4">Carbohydrate degradation; glycolysis; D-glyceraldehyde 3-phosphate and glycerone phosphate from D-glucose: step 3/4.</text>
</comment>
<dbReference type="InterPro" id="IPR022953">
    <property type="entry name" value="ATP_PFK"/>
</dbReference>
<evidence type="ECO:0000256" key="15">
    <source>
        <dbReference type="ARBA" id="ARBA00048070"/>
    </source>
</evidence>
<evidence type="ECO:0000256" key="14">
    <source>
        <dbReference type="ARBA" id="ARBA00038478"/>
    </source>
</evidence>
<keyword evidence="9" id="KW-0547">Nucleotide-binding</keyword>
<comment type="catalytic activity">
    <reaction evidence="15">
        <text>beta-D-fructose 6-phosphate + ATP = beta-D-fructose 1,6-bisphosphate + ADP + H(+)</text>
        <dbReference type="Rhea" id="RHEA:16109"/>
        <dbReference type="ChEBI" id="CHEBI:15378"/>
        <dbReference type="ChEBI" id="CHEBI:30616"/>
        <dbReference type="ChEBI" id="CHEBI:32966"/>
        <dbReference type="ChEBI" id="CHEBI:57634"/>
        <dbReference type="ChEBI" id="CHEBI:456216"/>
        <dbReference type="EC" id="2.7.1.11"/>
    </reaction>
</comment>
<keyword evidence="13" id="KW-0324">Glycolysis</keyword>
<keyword evidence="12" id="KW-0460">Magnesium</keyword>
<comment type="function">
    <text evidence="2">Catalyzes the phosphorylation of D-fructose 6-phosphate to fructose 1,6-bisphosphate by ATP, the first committing step of glycolysis.</text>
</comment>
<dbReference type="GO" id="GO:0070095">
    <property type="term" value="F:fructose-6-phosphate binding"/>
    <property type="evidence" value="ECO:0007669"/>
    <property type="project" value="TreeGrafter"/>
</dbReference>
<reference evidence="20" key="3">
    <citation type="submission" date="2016-11" db="EMBL/GenBank/DDBJ databases">
        <authorList>
            <person name="Jaros S."/>
            <person name="Januszkiewicz K."/>
            <person name="Wedrychowicz H."/>
        </authorList>
    </citation>
    <scope>NUCLEOTIDE SEQUENCE [LARGE SCALE GENOMIC DNA]</scope>
    <source>
        <strain evidence="20">DSM 1682</strain>
    </source>
</reference>
<feature type="domain" description="Phosphofructokinase" evidence="16">
    <location>
        <begin position="2"/>
        <end position="283"/>
    </location>
</feature>
<dbReference type="GO" id="GO:0003872">
    <property type="term" value="F:6-phosphofructokinase activity"/>
    <property type="evidence" value="ECO:0007669"/>
    <property type="project" value="UniProtKB-EC"/>
</dbReference>
<evidence type="ECO:0000313" key="17">
    <source>
        <dbReference type="EMBL" id="AMJ40586.1"/>
    </source>
</evidence>
<keyword evidence="11" id="KW-0067">ATP-binding</keyword>
<dbReference type="EMBL" id="FQUA01000010">
    <property type="protein sequence ID" value="SHE92387.1"/>
    <property type="molecule type" value="Genomic_DNA"/>
</dbReference>
<evidence type="ECO:0000256" key="6">
    <source>
        <dbReference type="ARBA" id="ARBA00022490"/>
    </source>
</evidence>
<dbReference type="GO" id="GO:0006002">
    <property type="term" value="P:fructose 6-phosphate metabolic process"/>
    <property type="evidence" value="ECO:0007669"/>
    <property type="project" value="InterPro"/>
</dbReference>
<reference evidence="18" key="4">
    <citation type="submission" date="2016-11" db="EMBL/GenBank/DDBJ databases">
        <authorList>
            <person name="Varghese N."/>
            <person name="Submissions S."/>
        </authorList>
    </citation>
    <scope>NUCLEOTIDE SEQUENCE</scope>
    <source>
        <strain evidence="18">DSM 1682</strain>
    </source>
</reference>
<dbReference type="PANTHER" id="PTHR13697:SF4">
    <property type="entry name" value="ATP-DEPENDENT 6-PHOSPHOFRUCTOKINASE"/>
    <property type="match status" value="1"/>
</dbReference>
<dbReference type="Proteomes" id="UP000068026">
    <property type="component" value="Chromosome"/>
</dbReference>
<reference evidence="19" key="2">
    <citation type="submission" date="2016-01" db="EMBL/GenBank/DDBJ databases">
        <authorList>
            <person name="Poehlein A."/>
            <person name="Schlien K."/>
            <person name="Gottschalk G."/>
            <person name="Buckel W."/>
            <person name="Daniel R."/>
        </authorList>
    </citation>
    <scope>NUCLEOTIDE SEQUENCE [LARGE SCALE GENOMIC DNA]</scope>
    <source>
        <strain evidence="19">X2</strain>
    </source>
</reference>
<dbReference type="GO" id="GO:0030388">
    <property type="term" value="P:fructose 1,6-bisphosphate metabolic process"/>
    <property type="evidence" value="ECO:0007669"/>
    <property type="project" value="TreeGrafter"/>
</dbReference>
<name>A0A0X1U6L8_ANAPI</name>
<protein>
    <recommendedName>
        <fullName evidence="5">6-phosphofructokinase</fullName>
        <ecNumber evidence="5">2.7.1.11</ecNumber>
    </recommendedName>
</protein>
<dbReference type="Pfam" id="PF00365">
    <property type="entry name" value="PFK"/>
    <property type="match status" value="1"/>
</dbReference>
<dbReference type="NCBIfam" id="NF002872">
    <property type="entry name" value="PRK03202.1"/>
    <property type="match status" value="1"/>
</dbReference>
<dbReference type="Proteomes" id="UP000184204">
    <property type="component" value="Unassembled WGS sequence"/>
</dbReference>
<evidence type="ECO:0000256" key="13">
    <source>
        <dbReference type="ARBA" id="ARBA00023152"/>
    </source>
</evidence>
<evidence type="ECO:0000256" key="12">
    <source>
        <dbReference type="ARBA" id="ARBA00022842"/>
    </source>
</evidence>
<dbReference type="EC" id="2.7.1.11" evidence="5"/>
<evidence type="ECO:0000313" key="20">
    <source>
        <dbReference type="Proteomes" id="UP000184204"/>
    </source>
</evidence>
<keyword evidence="19" id="KW-1185">Reference proteome</keyword>
<evidence type="ECO:0000256" key="5">
    <source>
        <dbReference type="ARBA" id="ARBA00012055"/>
    </source>
</evidence>
<dbReference type="EMBL" id="CP014223">
    <property type="protein sequence ID" value="AMJ40586.1"/>
    <property type="molecule type" value="Genomic_DNA"/>
</dbReference>
<comment type="subcellular location">
    <subcellularLocation>
        <location evidence="3">Cytoplasm</location>
    </subcellularLocation>
</comment>